<keyword evidence="2" id="KW-1185">Reference proteome</keyword>
<dbReference type="Proteomes" id="UP000282311">
    <property type="component" value="Unassembled WGS sequence"/>
</dbReference>
<reference evidence="1 2" key="1">
    <citation type="journal article" date="2007" name="Int. J. Syst. Evol. Microbiol.">
        <title>Paenibacillus ginsengarvi sp. nov., isolated from soil from ginseng cultivation.</title>
        <authorList>
            <person name="Yoon M.H."/>
            <person name="Ten L.N."/>
            <person name="Im W.T."/>
        </authorList>
    </citation>
    <scope>NUCLEOTIDE SEQUENCE [LARGE SCALE GENOMIC DNA]</scope>
    <source>
        <strain evidence="1 2">KCTC 13059</strain>
    </source>
</reference>
<evidence type="ECO:0000313" key="1">
    <source>
        <dbReference type="EMBL" id="RKN71195.1"/>
    </source>
</evidence>
<dbReference type="Gene3D" id="2.60.120.260">
    <property type="entry name" value="Galactose-binding domain-like"/>
    <property type="match status" value="1"/>
</dbReference>
<dbReference type="AlphaFoldDB" id="A0A3B0BDH2"/>
<gene>
    <name evidence="1" type="ORF">D7M11_29300</name>
</gene>
<sequence>MGRNRLANFAQRLAFMIAVGLLLVASAPPLATPYGSDWTYVSSTFTAVPGAAKAMLYFGILEDSFGGSVWLDDVVIEKIVE</sequence>
<accession>A0A3B0BDH2</accession>
<protein>
    <submittedName>
        <fullName evidence="1">Uncharacterized protein</fullName>
    </submittedName>
</protein>
<proteinExistence type="predicted"/>
<evidence type="ECO:0000313" key="2">
    <source>
        <dbReference type="Proteomes" id="UP000282311"/>
    </source>
</evidence>
<dbReference type="RefSeq" id="WP_120750829.1">
    <property type="nucleotide sequence ID" value="NZ_RBAH01000029.1"/>
</dbReference>
<name>A0A3B0BDH2_9BACL</name>
<dbReference type="EMBL" id="RBAH01000029">
    <property type="protein sequence ID" value="RKN71195.1"/>
    <property type="molecule type" value="Genomic_DNA"/>
</dbReference>
<comment type="caution">
    <text evidence="1">The sequence shown here is derived from an EMBL/GenBank/DDBJ whole genome shotgun (WGS) entry which is preliminary data.</text>
</comment>
<organism evidence="1 2">
    <name type="scientific">Paenibacillus ginsengarvi</name>
    <dbReference type="NCBI Taxonomy" id="400777"/>
    <lineage>
        <taxon>Bacteria</taxon>
        <taxon>Bacillati</taxon>
        <taxon>Bacillota</taxon>
        <taxon>Bacilli</taxon>
        <taxon>Bacillales</taxon>
        <taxon>Paenibacillaceae</taxon>
        <taxon>Paenibacillus</taxon>
    </lineage>
</organism>